<feature type="non-terminal residue" evidence="2">
    <location>
        <position position="90"/>
    </location>
</feature>
<organism evidence="2 3">
    <name type="scientific">Scytalidium lignicola</name>
    <name type="common">Hyphomycete</name>
    <dbReference type="NCBI Taxonomy" id="5539"/>
    <lineage>
        <taxon>Eukaryota</taxon>
        <taxon>Fungi</taxon>
        <taxon>Dikarya</taxon>
        <taxon>Ascomycota</taxon>
        <taxon>Pezizomycotina</taxon>
        <taxon>Leotiomycetes</taxon>
        <taxon>Leotiomycetes incertae sedis</taxon>
        <taxon>Scytalidium</taxon>
    </lineage>
</organism>
<dbReference type="PANTHER" id="PTHR42090">
    <property type="match status" value="1"/>
</dbReference>
<keyword evidence="3" id="KW-1185">Reference proteome</keyword>
<comment type="caution">
    <text evidence="2">The sequence shown here is derived from an EMBL/GenBank/DDBJ whole genome shotgun (WGS) entry which is preliminary data.</text>
</comment>
<gene>
    <name evidence="2" type="ORF">B7463_g1204</name>
</gene>
<evidence type="ECO:0000313" key="3">
    <source>
        <dbReference type="Proteomes" id="UP000258309"/>
    </source>
</evidence>
<feature type="non-terminal residue" evidence="2">
    <location>
        <position position="1"/>
    </location>
</feature>
<feature type="compositionally biased region" description="Basic and acidic residues" evidence="1">
    <location>
        <begin position="60"/>
        <end position="79"/>
    </location>
</feature>
<dbReference type="EMBL" id="NCSJ02000012">
    <property type="protein sequence ID" value="RFU35104.1"/>
    <property type="molecule type" value="Genomic_DNA"/>
</dbReference>
<proteinExistence type="predicted"/>
<sequence length="90" mass="9707">MNTEKSEYTKSSTDDKVARETKAAFDPKTTDPEIEKVIAGVGNEKDGNPLEVSPANPEVSKQRDEKEGGAQKGLREKKSGMGISRKAGKV</sequence>
<feature type="compositionally biased region" description="Basic and acidic residues" evidence="1">
    <location>
        <begin position="1"/>
        <end position="36"/>
    </location>
</feature>
<name>A0A3E2HP19_SCYLI</name>
<protein>
    <submittedName>
        <fullName evidence="2">Uncharacterized protein</fullName>
    </submittedName>
</protein>
<dbReference type="OrthoDB" id="4220319at2759"/>
<evidence type="ECO:0000313" key="2">
    <source>
        <dbReference type="EMBL" id="RFU35104.1"/>
    </source>
</evidence>
<dbReference type="AlphaFoldDB" id="A0A3E2HP19"/>
<dbReference type="STRING" id="5539.A0A3E2HP19"/>
<dbReference type="Proteomes" id="UP000258309">
    <property type="component" value="Unassembled WGS sequence"/>
</dbReference>
<accession>A0A3E2HP19</accession>
<feature type="region of interest" description="Disordered" evidence="1">
    <location>
        <begin position="1"/>
        <end position="90"/>
    </location>
</feature>
<evidence type="ECO:0000256" key="1">
    <source>
        <dbReference type="SAM" id="MobiDB-lite"/>
    </source>
</evidence>
<dbReference type="PANTHER" id="PTHR42090:SF1">
    <property type="match status" value="1"/>
</dbReference>
<reference evidence="2 3" key="1">
    <citation type="submission" date="2018-05" db="EMBL/GenBank/DDBJ databases">
        <title>Draft genome sequence of Scytalidium lignicola DSM 105466, a ubiquitous saprotrophic fungus.</title>
        <authorList>
            <person name="Buettner E."/>
            <person name="Gebauer A.M."/>
            <person name="Hofrichter M."/>
            <person name="Liers C."/>
            <person name="Kellner H."/>
        </authorList>
    </citation>
    <scope>NUCLEOTIDE SEQUENCE [LARGE SCALE GENOMIC DNA]</scope>
    <source>
        <strain evidence="2 3">DSM 105466</strain>
    </source>
</reference>